<gene>
    <name evidence="2" type="ORF">PXEA_LOCUS32178</name>
</gene>
<dbReference type="InterPro" id="IPR024079">
    <property type="entry name" value="MetalloPept_cat_dom_sf"/>
</dbReference>
<dbReference type="InterPro" id="IPR008753">
    <property type="entry name" value="Peptidase_M13_N"/>
</dbReference>
<dbReference type="Gene3D" id="3.40.390.10">
    <property type="entry name" value="Collagenase (Catalytic Domain)"/>
    <property type="match status" value="1"/>
</dbReference>
<dbReference type="Gene3D" id="1.10.1380.10">
    <property type="entry name" value="Neutral endopeptidase , domain2"/>
    <property type="match status" value="1"/>
</dbReference>
<proteinExistence type="predicted"/>
<keyword evidence="3" id="KW-1185">Reference proteome</keyword>
<accession>A0A3S5FGK4</accession>
<dbReference type="PANTHER" id="PTHR11733">
    <property type="entry name" value="ZINC METALLOPROTEASE FAMILY M13 NEPRILYSIN-RELATED"/>
    <property type="match status" value="1"/>
</dbReference>
<dbReference type="PROSITE" id="PS51885">
    <property type="entry name" value="NEPRILYSIN"/>
    <property type="match status" value="1"/>
</dbReference>
<evidence type="ECO:0000259" key="1">
    <source>
        <dbReference type="Pfam" id="PF05649"/>
    </source>
</evidence>
<dbReference type="OrthoDB" id="6160024at2759"/>
<evidence type="ECO:0000313" key="2">
    <source>
        <dbReference type="EMBL" id="VEL38738.1"/>
    </source>
</evidence>
<feature type="domain" description="Peptidase M13 N-terminal" evidence="1">
    <location>
        <begin position="91"/>
        <end position="143"/>
    </location>
</feature>
<comment type="caution">
    <text evidence="2">The sequence shown here is derived from an EMBL/GenBank/DDBJ whole genome shotgun (WGS) entry which is preliminary data.</text>
</comment>
<dbReference type="AlphaFoldDB" id="A0A3S5FGK4"/>
<dbReference type="Pfam" id="PF05649">
    <property type="entry name" value="Peptidase_M13_N"/>
    <property type="match status" value="1"/>
</dbReference>
<dbReference type="SUPFAM" id="SSF55486">
    <property type="entry name" value="Metalloproteases ('zincins'), catalytic domain"/>
    <property type="match status" value="1"/>
</dbReference>
<protein>
    <recommendedName>
        <fullName evidence="1">Peptidase M13 N-terminal domain-containing protein</fullName>
    </recommendedName>
</protein>
<dbReference type="Proteomes" id="UP000784294">
    <property type="component" value="Unassembled WGS sequence"/>
</dbReference>
<name>A0A3S5FGK4_9PLAT</name>
<organism evidence="2 3">
    <name type="scientific">Protopolystoma xenopodis</name>
    <dbReference type="NCBI Taxonomy" id="117903"/>
    <lineage>
        <taxon>Eukaryota</taxon>
        <taxon>Metazoa</taxon>
        <taxon>Spiralia</taxon>
        <taxon>Lophotrochozoa</taxon>
        <taxon>Platyhelminthes</taxon>
        <taxon>Monogenea</taxon>
        <taxon>Polyopisthocotylea</taxon>
        <taxon>Polystomatidea</taxon>
        <taxon>Polystomatidae</taxon>
        <taxon>Protopolystoma</taxon>
    </lineage>
</organism>
<dbReference type="InterPro" id="IPR000718">
    <property type="entry name" value="Peptidase_M13"/>
</dbReference>
<dbReference type="InterPro" id="IPR042089">
    <property type="entry name" value="Peptidase_M13_dom_2"/>
</dbReference>
<dbReference type="GO" id="GO:0005886">
    <property type="term" value="C:plasma membrane"/>
    <property type="evidence" value="ECO:0007669"/>
    <property type="project" value="TreeGrafter"/>
</dbReference>
<dbReference type="GO" id="GO:0016485">
    <property type="term" value="P:protein processing"/>
    <property type="evidence" value="ECO:0007669"/>
    <property type="project" value="TreeGrafter"/>
</dbReference>
<dbReference type="EMBL" id="CAAALY010258859">
    <property type="protein sequence ID" value="VEL38738.1"/>
    <property type="molecule type" value="Genomic_DNA"/>
</dbReference>
<dbReference type="GO" id="GO:0004222">
    <property type="term" value="F:metalloendopeptidase activity"/>
    <property type="evidence" value="ECO:0007669"/>
    <property type="project" value="InterPro"/>
</dbReference>
<dbReference type="PANTHER" id="PTHR11733:SF167">
    <property type="entry name" value="FI17812P1-RELATED"/>
    <property type="match status" value="1"/>
</dbReference>
<sequence>MLQHGTVLPLNYTLWWAPVQMWLSGQAKHDTNHIQTGRLDDSAWQQTGPQKRPPNCRLPCWADLIGVVCLDRTCIEIAGQIFEAIDETVSPCDDFYSFACNGWKRSHRIPYGKSSWSQVDELLKNTNQLVQQLLGRTATTINQHSQHFFSVYRLLFSPSGGTTCSIG</sequence>
<reference evidence="2" key="1">
    <citation type="submission" date="2018-11" db="EMBL/GenBank/DDBJ databases">
        <authorList>
            <consortium name="Pathogen Informatics"/>
        </authorList>
    </citation>
    <scope>NUCLEOTIDE SEQUENCE</scope>
</reference>
<evidence type="ECO:0000313" key="3">
    <source>
        <dbReference type="Proteomes" id="UP000784294"/>
    </source>
</evidence>